<evidence type="ECO:0000256" key="4">
    <source>
        <dbReference type="ARBA" id="ARBA00022801"/>
    </source>
</evidence>
<dbReference type="GO" id="GO:0016787">
    <property type="term" value="F:hydrolase activity"/>
    <property type="evidence" value="ECO:0007669"/>
    <property type="project" value="UniProtKB-KW"/>
</dbReference>
<evidence type="ECO:0000256" key="2">
    <source>
        <dbReference type="ARBA" id="ARBA00022722"/>
    </source>
</evidence>
<keyword evidence="3" id="KW-0255">Endonuclease</keyword>
<evidence type="ECO:0000313" key="10">
    <source>
        <dbReference type="Proteomes" id="UP000229740"/>
    </source>
</evidence>
<feature type="coiled-coil region" evidence="6">
    <location>
        <begin position="162"/>
        <end position="189"/>
    </location>
</feature>
<dbReference type="InterPro" id="IPR013527">
    <property type="entry name" value="YicC-like_N"/>
</dbReference>
<dbReference type="InterPro" id="IPR005229">
    <property type="entry name" value="YicC/YloC-like"/>
</dbReference>
<evidence type="ECO:0000256" key="3">
    <source>
        <dbReference type="ARBA" id="ARBA00022759"/>
    </source>
</evidence>
<protein>
    <submittedName>
        <fullName evidence="9">YicC family protein</fullName>
    </submittedName>
</protein>
<reference evidence="9 10" key="1">
    <citation type="submission" date="2017-10" db="EMBL/GenBank/DDBJ databases">
        <title>Novel microbial diversity and functional potential in the marine mammal oral microbiome.</title>
        <authorList>
            <person name="Dudek N.K."/>
            <person name="Sun C.L."/>
            <person name="Burstein D."/>
            <person name="Kantor R.S."/>
            <person name="Aliaga Goltsman D.S."/>
            <person name="Bik E.M."/>
            <person name="Thomas B.C."/>
            <person name="Banfield J.F."/>
            <person name="Relman D.A."/>
        </authorList>
    </citation>
    <scope>NUCLEOTIDE SEQUENCE [LARGE SCALE GENOMIC DNA]</scope>
    <source>
        <strain evidence="9">DOLZORAL124_49_17</strain>
    </source>
</reference>
<dbReference type="NCBIfam" id="TIGR00255">
    <property type="entry name" value="YicC/YloC family endoribonuclease"/>
    <property type="match status" value="1"/>
</dbReference>
<dbReference type="Pfam" id="PF08340">
    <property type="entry name" value="YicC-like_C"/>
    <property type="match status" value="1"/>
</dbReference>
<dbReference type="Pfam" id="PF03755">
    <property type="entry name" value="YicC-like_N"/>
    <property type="match status" value="1"/>
</dbReference>
<evidence type="ECO:0000259" key="8">
    <source>
        <dbReference type="Pfam" id="PF08340"/>
    </source>
</evidence>
<dbReference type="Proteomes" id="UP000229740">
    <property type="component" value="Unassembled WGS sequence"/>
</dbReference>
<proteinExistence type="inferred from homology"/>
<evidence type="ECO:0000256" key="1">
    <source>
        <dbReference type="ARBA" id="ARBA00001968"/>
    </source>
</evidence>
<evidence type="ECO:0000256" key="5">
    <source>
        <dbReference type="ARBA" id="ARBA00035648"/>
    </source>
</evidence>
<evidence type="ECO:0000256" key="6">
    <source>
        <dbReference type="SAM" id="Coils"/>
    </source>
</evidence>
<evidence type="ECO:0000313" key="9">
    <source>
        <dbReference type="EMBL" id="PID58852.1"/>
    </source>
</evidence>
<dbReference type="EMBL" id="PDPS01000021">
    <property type="protein sequence ID" value="PID58852.1"/>
    <property type="molecule type" value="Genomic_DNA"/>
</dbReference>
<keyword evidence="6" id="KW-0175">Coiled coil</keyword>
<keyword evidence="2" id="KW-0540">Nuclease</keyword>
<sequence>MVYKTEERAMIKSMTGYGTAAVQTESGRTYSIEVKSVNHRYCDVHVKVPGKLSFLEHELKRSVKERFQRGRFDIYLSLDEFGKTAKQISFDQGLAEDYLEQLRELGDYLKLENPVDILSLIRLPEVLNVKSADLDQEEARLAVEQAVTDALNHLDQMRRHEGDLLEQDLRSYLDELQQQSAEIAHLAQMTPTAYKTALEERLKRLTENVIDIDPDRLIQEAAFFADRIDISEELSRLRGHIDHFQHLLEAQEGVGRKLDFMVQEMNREINTIGSKANNLDISKHVVDVKSLLEKIREQVQNVE</sequence>
<keyword evidence="4" id="KW-0378">Hydrolase</keyword>
<evidence type="ECO:0000259" key="7">
    <source>
        <dbReference type="Pfam" id="PF03755"/>
    </source>
</evidence>
<dbReference type="InterPro" id="IPR013551">
    <property type="entry name" value="YicC-like_C"/>
</dbReference>
<dbReference type="GO" id="GO:0004521">
    <property type="term" value="F:RNA endonuclease activity"/>
    <property type="evidence" value="ECO:0007669"/>
    <property type="project" value="InterPro"/>
</dbReference>
<dbReference type="PANTHER" id="PTHR30636">
    <property type="entry name" value="UPF0701 PROTEIN YICC"/>
    <property type="match status" value="1"/>
</dbReference>
<feature type="domain" description="Endoribonuclease YicC-like C-terminal" evidence="8">
    <location>
        <begin position="185"/>
        <end position="303"/>
    </location>
</feature>
<dbReference type="PANTHER" id="PTHR30636:SF3">
    <property type="entry name" value="UPF0701 PROTEIN YICC"/>
    <property type="match status" value="1"/>
</dbReference>
<comment type="caution">
    <text evidence="9">The sequence shown here is derived from an EMBL/GenBank/DDBJ whole genome shotgun (WGS) entry which is preliminary data.</text>
</comment>
<accession>A0A2G6EAI5</accession>
<gene>
    <name evidence="9" type="ORF">CSB45_02310</name>
</gene>
<comment type="similarity">
    <text evidence="5">Belongs to the YicC/YloC family.</text>
</comment>
<comment type="cofactor">
    <cofactor evidence="1">
        <name>a divalent metal cation</name>
        <dbReference type="ChEBI" id="CHEBI:60240"/>
    </cofactor>
</comment>
<dbReference type="AlphaFoldDB" id="A0A2G6EAI5"/>
<feature type="domain" description="Endoribonuclease YicC-like N-terminal" evidence="7">
    <location>
        <begin position="11"/>
        <end position="166"/>
    </location>
</feature>
<organism evidence="9 10">
    <name type="scientific">candidate division KSB3 bacterium</name>
    <dbReference type="NCBI Taxonomy" id="2044937"/>
    <lineage>
        <taxon>Bacteria</taxon>
        <taxon>candidate division KSB3</taxon>
    </lineage>
</organism>
<name>A0A2G6EAI5_9BACT</name>